<dbReference type="RefSeq" id="WP_341369701.1">
    <property type="nucleotide sequence ID" value="NZ_JBBPCO010000002.1"/>
</dbReference>
<keyword evidence="4 9" id="KW-0489">Methyltransferase</keyword>
<evidence type="ECO:0000256" key="3">
    <source>
        <dbReference type="ARBA" id="ARBA00022573"/>
    </source>
</evidence>
<dbReference type="SUPFAM" id="SSF53790">
    <property type="entry name" value="Tetrapyrrole methylase"/>
    <property type="match status" value="1"/>
</dbReference>
<keyword evidence="5 9" id="KW-0808">Transferase</keyword>
<dbReference type="CDD" id="cd11645">
    <property type="entry name" value="Precorrin_2_C20_MT"/>
    <property type="match status" value="1"/>
</dbReference>
<name>A0ABU9D7G0_9PROT</name>
<dbReference type="EC" id="2.1.1.130" evidence="9"/>
<comment type="caution">
    <text evidence="9">The sequence shown here is derived from an EMBL/GenBank/DDBJ whole genome shotgun (WGS) entry which is preliminary data.</text>
</comment>
<dbReference type="Gene3D" id="3.30.950.10">
    <property type="entry name" value="Methyltransferase, Cobalt-precorrin-4 Transmethylase, Domain 2"/>
    <property type="match status" value="1"/>
</dbReference>
<evidence type="ECO:0000256" key="7">
    <source>
        <dbReference type="PIRNR" id="PIRNR036427"/>
    </source>
</evidence>
<dbReference type="Gene3D" id="3.40.1010.10">
    <property type="entry name" value="Cobalt-precorrin-4 Transmethylase, Domain 1"/>
    <property type="match status" value="1"/>
</dbReference>
<comment type="similarity">
    <text evidence="2 7">Belongs to the precorrin methyltransferase family.</text>
</comment>
<dbReference type="InterPro" id="IPR014777">
    <property type="entry name" value="4pyrrole_Mease_sub1"/>
</dbReference>
<dbReference type="InterPro" id="IPR014776">
    <property type="entry name" value="4pyrrole_Mease_sub2"/>
</dbReference>
<keyword evidence="6" id="KW-0949">S-adenosyl-L-methionine</keyword>
<dbReference type="InterPro" id="IPR006364">
    <property type="entry name" value="CobI/CbiL/CobIJ_dom"/>
</dbReference>
<evidence type="ECO:0000256" key="2">
    <source>
        <dbReference type="ARBA" id="ARBA00005879"/>
    </source>
</evidence>
<evidence type="ECO:0000313" key="10">
    <source>
        <dbReference type="Proteomes" id="UP001446205"/>
    </source>
</evidence>
<dbReference type="NCBIfam" id="TIGR01467">
    <property type="entry name" value="cobI_cbiL"/>
    <property type="match status" value="1"/>
</dbReference>
<dbReference type="PANTHER" id="PTHR43467">
    <property type="entry name" value="COBALT-PRECORRIN-2 C(20)-METHYLTRANSFERASE"/>
    <property type="match status" value="1"/>
</dbReference>
<evidence type="ECO:0000256" key="6">
    <source>
        <dbReference type="ARBA" id="ARBA00022691"/>
    </source>
</evidence>
<evidence type="ECO:0000256" key="4">
    <source>
        <dbReference type="ARBA" id="ARBA00022603"/>
    </source>
</evidence>
<organism evidence="9 10">
    <name type="scientific">Thermithiobacillus plumbiphilus</name>
    <dbReference type="NCBI Taxonomy" id="1729899"/>
    <lineage>
        <taxon>Bacteria</taxon>
        <taxon>Pseudomonadati</taxon>
        <taxon>Pseudomonadota</taxon>
        <taxon>Acidithiobacillia</taxon>
        <taxon>Acidithiobacillales</taxon>
        <taxon>Thermithiobacillaceae</taxon>
        <taxon>Thermithiobacillus</taxon>
    </lineage>
</organism>
<protein>
    <submittedName>
        <fullName evidence="9">Precorrin-2 C(20)-methyltransferase</fullName>
        <ecNumber evidence="9">2.1.1.130</ecNumber>
    </submittedName>
</protein>
<dbReference type="InterPro" id="IPR012382">
    <property type="entry name" value="CobI/CbiL"/>
</dbReference>
<reference evidence="9 10" key="1">
    <citation type="submission" date="2024-04" db="EMBL/GenBank/DDBJ databases">
        <authorList>
            <person name="Abashina T."/>
            <person name="Shaikin A."/>
        </authorList>
    </citation>
    <scope>NUCLEOTIDE SEQUENCE [LARGE SCALE GENOMIC DNA]</scope>
    <source>
        <strain evidence="9 10">AAFK</strain>
    </source>
</reference>
<dbReference type="InterPro" id="IPR000878">
    <property type="entry name" value="4pyrrol_Mease"/>
</dbReference>
<dbReference type="PANTHER" id="PTHR43467:SF2">
    <property type="entry name" value="COBALT-PRECORRIN-2 C(20)-METHYLTRANSFERASE"/>
    <property type="match status" value="1"/>
</dbReference>
<proteinExistence type="inferred from homology"/>
<evidence type="ECO:0000256" key="1">
    <source>
        <dbReference type="ARBA" id="ARBA00004953"/>
    </source>
</evidence>
<evidence type="ECO:0000313" key="9">
    <source>
        <dbReference type="EMBL" id="MEK8088635.1"/>
    </source>
</evidence>
<dbReference type="GO" id="GO:0032259">
    <property type="term" value="P:methylation"/>
    <property type="evidence" value="ECO:0007669"/>
    <property type="project" value="UniProtKB-KW"/>
</dbReference>
<keyword evidence="10" id="KW-1185">Reference proteome</keyword>
<dbReference type="EMBL" id="JBBPCO010000002">
    <property type="protein sequence ID" value="MEK8088635.1"/>
    <property type="molecule type" value="Genomic_DNA"/>
</dbReference>
<accession>A0ABU9D7G0</accession>
<dbReference type="InterPro" id="IPR035996">
    <property type="entry name" value="4pyrrol_Methylase_sf"/>
</dbReference>
<dbReference type="GO" id="GO:0030788">
    <property type="term" value="F:precorrin-2 C20-methyltransferase activity"/>
    <property type="evidence" value="ECO:0007669"/>
    <property type="project" value="UniProtKB-EC"/>
</dbReference>
<evidence type="ECO:0000259" key="8">
    <source>
        <dbReference type="Pfam" id="PF00590"/>
    </source>
</evidence>
<evidence type="ECO:0000256" key="5">
    <source>
        <dbReference type="ARBA" id="ARBA00022679"/>
    </source>
</evidence>
<dbReference type="PIRSF" id="PIRSF036427">
    <property type="entry name" value="Precrrn-2_mtase"/>
    <property type="match status" value="1"/>
</dbReference>
<gene>
    <name evidence="9" type="primary">cobI</name>
    <name evidence="9" type="ORF">WOB96_02545</name>
</gene>
<comment type="pathway">
    <text evidence="1">Cofactor biosynthesis; adenosylcobalamin biosynthesis.</text>
</comment>
<sequence length="249" mass="26553">MSSLGQFFGIGVGPGPAGLIPVAAVEALRQADLIYLPRAQSSDVSVARQCLAGLDLPAERFREVEFLMASDRSLLASHYAQLAADIAAELRAGRNVAYLTLGDSLTYSTYGYLLAALQDEEPDLCHRTFPGVTSFAASAAALSWPLGEGRERILILPCPDDMTALRADILSHDVVVLMKIGRLLPAVLDVLRELEILAHCAFAQRLGLPGEVLCHDLGALDPATASGYLSTLLIRREARTPRHAPGAPA</sequence>
<feature type="domain" description="Tetrapyrrole methylase" evidence="8">
    <location>
        <begin position="7"/>
        <end position="213"/>
    </location>
</feature>
<keyword evidence="3" id="KW-0169">Cobalamin biosynthesis</keyword>
<dbReference type="Pfam" id="PF00590">
    <property type="entry name" value="TP_methylase"/>
    <property type="match status" value="1"/>
</dbReference>
<dbReference type="Proteomes" id="UP001446205">
    <property type="component" value="Unassembled WGS sequence"/>
</dbReference>